<keyword evidence="2" id="KW-1185">Reference proteome</keyword>
<evidence type="ECO:0000313" key="1">
    <source>
        <dbReference type="EMBL" id="KAH6929240.1"/>
    </source>
</evidence>
<dbReference type="Proteomes" id="UP000821845">
    <property type="component" value="Chromosome 6"/>
</dbReference>
<gene>
    <name evidence="1" type="ORF">HPB50_025207</name>
</gene>
<sequence>MGAFSAASSRTRPRFPGALQQTSPVREASYTILRRPPTTNDGVRSMQPTEAQQSNEVDHKPCADGKGESRAPATSHLAVGRGAAFRTRGWRPRRGTGTLLRRGQSAAERCCRTTVEHYYEQEDWEKAEDGGDRKTTKKEGKKRVHWEEENAPGIECSALEQTGESAALATSYEEEDWEPECAPLMDSSEPTRRKPETTVTWEREAEHRFEQEAPATSQSNREKMAKDEAWKRGKFRSLVFSRDARRLRRNALSTAKMRAADGLLNAYEMGTGGHCNVGARGGTLF</sequence>
<comment type="caution">
    <text evidence="1">The sequence shown here is derived from an EMBL/GenBank/DDBJ whole genome shotgun (WGS) entry which is preliminary data.</text>
</comment>
<organism evidence="1 2">
    <name type="scientific">Hyalomma asiaticum</name>
    <name type="common">Tick</name>
    <dbReference type="NCBI Taxonomy" id="266040"/>
    <lineage>
        <taxon>Eukaryota</taxon>
        <taxon>Metazoa</taxon>
        <taxon>Ecdysozoa</taxon>
        <taxon>Arthropoda</taxon>
        <taxon>Chelicerata</taxon>
        <taxon>Arachnida</taxon>
        <taxon>Acari</taxon>
        <taxon>Parasitiformes</taxon>
        <taxon>Ixodida</taxon>
        <taxon>Ixodoidea</taxon>
        <taxon>Ixodidae</taxon>
        <taxon>Hyalomminae</taxon>
        <taxon>Hyalomma</taxon>
    </lineage>
</organism>
<proteinExistence type="predicted"/>
<accession>A0ACB7S419</accession>
<reference evidence="1" key="1">
    <citation type="submission" date="2020-05" db="EMBL/GenBank/DDBJ databases">
        <title>Large-scale comparative analyses of tick genomes elucidate their genetic diversity and vector capacities.</title>
        <authorList>
            <person name="Jia N."/>
            <person name="Wang J."/>
            <person name="Shi W."/>
            <person name="Du L."/>
            <person name="Sun Y."/>
            <person name="Zhan W."/>
            <person name="Jiang J."/>
            <person name="Wang Q."/>
            <person name="Zhang B."/>
            <person name="Ji P."/>
            <person name="Sakyi L.B."/>
            <person name="Cui X."/>
            <person name="Yuan T."/>
            <person name="Jiang B."/>
            <person name="Yang W."/>
            <person name="Lam T.T.-Y."/>
            <person name="Chang Q."/>
            <person name="Ding S."/>
            <person name="Wang X."/>
            <person name="Zhu J."/>
            <person name="Ruan X."/>
            <person name="Zhao L."/>
            <person name="Wei J."/>
            <person name="Que T."/>
            <person name="Du C."/>
            <person name="Cheng J."/>
            <person name="Dai P."/>
            <person name="Han X."/>
            <person name="Huang E."/>
            <person name="Gao Y."/>
            <person name="Liu J."/>
            <person name="Shao H."/>
            <person name="Ye R."/>
            <person name="Li L."/>
            <person name="Wei W."/>
            <person name="Wang X."/>
            <person name="Wang C."/>
            <person name="Yang T."/>
            <person name="Huo Q."/>
            <person name="Li W."/>
            <person name="Guo W."/>
            <person name="Chen H."/>
            <person name="Zhou L."/>
            <person name="Ni X."/>
            <person name="Tian J."/>
            <person name="Zhou Y."/>
            <person name="Sheng Y."/>
            <person name="Liu T."/>
            <person name="Pan Y."/>
            <person name="Xia L."/>
            <person name="Li J."/>
            <person name="Zhao F."/>
            <person name="Cao W."/>
        </authorList>
    </citation>
    <scope>NUCLEOTIDE SEQUENCE</scope>
    <source>
        <strain evidence="1">Hyas-2018</strain>
    </source>
</reference>
<name>A0ACB7S419_HYAAI</name>
<evidence type="ECO:0000313" key="2">
    <source>
        <dbReference type="Proteomes" id="UP000821845"/>
    </source>
</evidence>
<dbReference type="EMBL" id="CM023486">
    <property type="protein sequence ID" value="KAH6929240.1"/>
    <property type="molecule type" value="Genomic_DNA"/>
</dbReference>
<protein>
    <submittedName>
        <fullName evidence="1">Uncharacterized protein</fullName>
    </submittedName>
</protein>